<protein>
    <submittedName>
        <fullName evidence="1">CAZy families GH3 protein</fullName>
    </submittedName>
</protein>
<accession>A0A060BV73</accession>
<evidence type="ECO:0000313" key="1">
    <source>
        <dbReference type="EMBL" id="AIA88323.1"/>
    </source>
</evidence>
<dbReference type="EMBL" id="KF121042">
    <property type="protein sequence ID" value="AIA88323.1"/>
    <property type="molecule type" value="Genomic_DNA"/>
</dbReference>
<dbReference type="AlphaFoldDB" id="A0A060BV73"/>
<sequence length="71" mass="7608">MPRGRRRWRGTTFLEAGGDLVLDADPATVEAMVANTVHRARTDPDFAAQVAESASRVLALKAQVGLVSCRA</sequence>
<feature type="non-terminal residue" evidence="1">
    <location>
        <position position="71"/>
    </location>
</feature>
<proteinExistence type="predicted"/>
<organism evidence="1">
    <name type="scientific">uncultured Propionibacterium sp</name>
    <dbReference type="NCBI Taxonomy" id="218066"/>
    <lineage>
        <taxon>Bacteria</taxon>
        <taxon>Bacillati</taxon>
        <taxon>Actinomycetota</taxon>
        <taxon>Actinomycetes</taxon>
        <taxon>Propionibacteriales</taxon>
        <taxon>Propionibacteriaceae</taxon>
        <taxon>Propionibacterium</taxon>
        <taxon>environmental samples</taxon>
    </lineage>
</organism>
<reference evidence="1" key="1">
    <citation type="journal article" date="2013" name="Environ. Microbiol.">
        <title>Seasonally variable intestinal metagenomes of the red palm weevil (Rhynchophorus ferrugineus).</title>
        <authorList>
            <person name="Jia S."/>
            <person name="Zhang X."/>
            <person name="Zhang G."/>
            <person name="Yin A."/>
            <person name="Zhang S."/>
            <person name="Li F."/>
            <person name="Wang L."/>
            <person name="Zhao D."/>
            <person name="Yun Q."/>
            <person name="Tala"/>
            <person name="Wang J."/>
            <person name="Sun G."/>
            <person name="Baabdullah M."/>
            <person name="Yu X."/>
            <person name="Hu S."/>
            <person name="Al-Mssallem I.S."/>
            <person name="Yu J."/>
        </authorList>
    </citation>
    <scope>NUCLEOTIDE SEQUENCE</scope>
</reference>
<name>A0A060BV73_9ACTN</name>